<dbReference type="InterPro" id="IPR049945">
    <property type="entry name" value="AAA_22"/>
</dbReference>
<proteinExistence type="predicted"/>
<dbReference type="Gene3D" id="3.40.50.300">
    <property type="entry name" value="P-loop containing nucleotide triphosphate hydrolases"/>
    <property type="match status" value="1"/>
</dbReference>
<sequence length="250" mass="27171">MTVSVNPPVNKPAPLRNVAAFTSLINRVVDRRPGLPGLACFYGHSGLGKTKSAIFGANRHRAAYVECGQMTTARSLLVSILMELGLPKPKGTATDMLNEIVEILARDPRRPLIIDEAHHIAHKAFVDVVRELHDKSDAPIVLIGEETLPKHLEAYERVHNRMLDWVAAVPCDAEDFAMLARTVAPRLSIGADLASEMLDVTAGNTRRIVVNLAKAEEIAARDGLDTIGLDQFGGREAILGLRAPMPRAAR</sequence>
<evidence type="ECO:0000259" key="1">
    <source>
        <dbReference type="Pfam" id="PF13401"/>
    </source>
</evidence>
<comment type="caution">
    <text evidence="2">The sequence shown here is derived from an EMBL/GenBank/DDBJ whole genome shotgun (WGS) entry which is preliminary data.</text>
</comment>
<dbReference type="AlphaFoldDB" id="A0A4Y8RDZ1"/>
<dbReference type="PANTHER" id="PTHR35894:SF5">
    <property type="entry name" value="MU-LIKE PROPHAGE FLUMU DNA TRANSPOSITION PROTEIN B"/>
    <property type="match status" value="1"/>
</dbReference>
<evidence type="ECO:0000313" key="2">
    <source>
        <dbReference type="EMBL" id="TFF20512.1"/>
    </source>
</evidence>
<gene>
    <name evidence="2" type="ORF">E3C22_16515</name>
</gene>
<accession>A0A4Y8RDZ1</accession>
<dbReference type="InterPro" id="IPR027417">
    <property type="entry name" value="P-loop_NTPase"/>
</dbReference>
<keyword evidence="3" id="KW-1185">Reference proteome</keyword>
<name>A0A4Y8RDZ1_9HYPH</name>
<dbReference type="EMBL" id="SOZD01000005">
    <property type="protein sequence ID" value="TFF20512.1"/>
    <property type="molecule type" value="Genomic_DNA"/>
</dbReference>
<dbReference type="OrthoDB" id="9797061at2"/>
<evidence type="ECO:0000313" key="3">
    <source>
        <dbReference type="Proteomes" id="UP000298179"/>
    </source>
</evidence>
<feature type="domain" description="ORC1/DEAH AAA+ ATPase" evidence="1">
    <location>
        <begin position="37"/>
        <end position="150"/>
    </location>
</feature>
<keyword evidence="2" id="KW-0067">ATP-binding</keyword>
<dbReference type="InterPro" id="IPR052026">
    <property type="entry name" value="ExeA_AAA_ATPase_DNA-bind"/>
</dbReference>
<reference evidence="2 3" key="1">
    <citation type="submission" date="2019-03" db="EMBL/GenBank/DDBJ databases">
        <title>Jiella endophytica sp. nov., a novel endophytic bacterium isolated from root of Ficus microcarpa Linn. f.</title>
        <authorList>
            <person name="Tuo L."/>
        </authorList>
    </citation>
    <scope>NUCLEOTIDE SEQUENCE [LARGE SCALE GENOMIC DNA]</scope>
    <source>
        <strain evidence="2 3">CBS5Q-3</strain>
    </source>
</reference>
<dbReference type="GO" id="GO:0005524">
    <property type="term" value="F:ATP binding"/>
    <property type="evidence" value="ECO:0007669"/>
    <property type="project" value="UniProtKB-KW"/>
</dbReference>
<organism evidence="2 3">
    <name type="scientific">Jiella endophytica</name>
    <dbReference type="NCBI Taxonomy" id="2558362"/>
    <lineage>
        <taxon>Bacteria</taxon>
        <taxon>Pseudomonadati</taxon>
        <taxon>Pseudomonadota</taxon>
        <taxon>Alphaproteobacteria</taxon>
        <taxon>Hyphomicrobiales</taxon>
        <taxon>Aurantimonadaceae</taxon>
        <taxon>Jiella</taxon>
    </lineage>
</organism>
<dbReference type="SUPFAM" id="SSF52540">
    <property type="entry name" value="P-loop containing nucleoside triphosphate hydrolases"/>
    <property type="match status" value="1"/>
</dbReference>
<dbReference type="PANTHER" id="PTHR35894">
    <property type="entry name" value="GENERAL SECRETION PATHWAY PROTEIN A-RELATED"/>
    <property type="match status" value="1"/>
</dbReference>
<dbReference type="Pfam" id="PF13401">
    <property type="entry name" value="AAA_22"/>
    <property type="match status" value="1"/>
</dbReference>
<dbReference type="Proteomes" id="UP000298179">
    <property type="component" value="Unassembled WGS sequence"/>
</dbReference>
<keyword evidence="2" id="KW-0547">Nucleotide-binding</keyword>
<dbReference type="GO" id="GO:0016887">
    <property type="term" value="F:ATP hydrolysis activity"/>
    <property type="evidence" value="ECO:0007669"/>
    <property type="project" value="InterPro"/>
</dbReference>
<protein>
    <submittedName>
        <fullName evidence="2">ATP-binding protein</fullName>
    </submittedName>
</protein>